<evidence type="ECO:0000256" key="3">
    <source>
        <dbReference type="ARBA" id="ARBA00012018"/>
    </source>
</evidence>
<evidence type="ECO:0000313" key="10">
    <source>
        <dbReference type="Proteomes" id="UP000070134"/>
    </source>
</evidence>
<proteinExistence type="inferred from homology"/>
<reference evidence="9 10" key="1">
    <citation type="submission" date="2016-02" db="EMBL/GenBank/DDBJ databases">
        <title>Complete genome of Sinomonas atrocyanea KCTC 3377.</title>
        <authorList>
            <person name="Kim K.M."/>
        </authorList>
    </citation>
    <scope>NUCLEOTIDE SEQUENCE [LARGE SCALE GENOMIC DNA]</scope>
    <source>
        <strain evidence="9 10">KCTC 3377</strain>
    </source>
</reference>
<comment type="similarity">
    <text evidence="2">Belongs to the bacterial phospholipase C family.</text>
</comment>
<name>A0A126ZYQ9_9MICC</name>
<dbReference type="Pfam" id="PF05506">
    <property type="entry name" value="PLipase_C_C"/>
    <property type="match status" value="2"/>
</dbReference>
<dbReference type="AlphaFoldDB" id="A0A126ZYQ9"/>
<dbReference type="RefSeq" id="WP_066496101.1">
    <property type="nucleotide sequence ID" value="NZ_BJMO01000071.1"/>
</dbReference>
<comment type="subcellular location">
    <subcellularLocation>
        <location evidence="1">Secreted</location>
        <location evidence="1">Cell wall</location>
    </subcellularLocation>
</comment>
<organism evidence="9 10">
    <name type="scientific">Sinomonas atrocyanea</name>
    <dbReference type="NCBI Taxonomy" id="37927"/>
    <lineage>
        <taxon>Bacteria</taxon>
        <taxon>Bacillati</taxon>
        <taxon>Actinomycetota</taxon>
        <taxon>Actinomycetes</taxon>
        <taxon>Micrococcales</taxon>
        <taxon>Micrococcaceae</taxon>
        <taxon>Sinomonas</taxon>
    </lineage>
</organism>
<dbReference type="STRING" id="37927.SA2016_1037"/>
<keyword evidence="4" id="KW-0964">Secreted</keyword>
<evidence type="ECO:0000313" key="9">
    <source>
        <dbReference type="EMBL" id="AMM31721.1"/>
    </source>
</evidence>
<gene>
    <name evidence="9" type="ORF">SA2016_1037</name>
</gene>
<accession>A0A126ZYQ9</accession>
<dbReference type="Proteomes" id="UP000070134">
    <property type="component" value="Chromosome"/>
</dbReference>
<evidence type="ECO:0000256" key="2">
    <source>
        <dbReference type="ARBA" id="ARBA00009717"/>
    </source>
</evidence>
<dbReference type="NCBIfam" id="TIGR03396">
    <property type="entry name" value="PC_PLC"/>
    <property type="match status" value="1"/>
</dbReference>
<dbReference type="CDD" id="cd16014">
    <property type="entry name" value="PLC"/>
    <property type="match status" value="1"/>
</dbReference>
<evidence type="ECO:0000259" key="8">
    <source>
        <dbReference type="Pfam" id="PF05506"/>
    </source>
</evidence>
<feature type="domain" description="Bacterial phospholipase C C-terminal" evidence="8">
    <location>
        <begin position="517"/>
        <end position="598"/>
    </location>
</feature>
<dbReference type="InterPro" id="IPR017850">
    <property type="entry name" value="Alkaline_phosphatase_core_sf"/>
</dbReference>
<keyword evidence="5" id="KW-0378">Hydrolase</keyword>
<dbReference type="OrthoDB" id="4181857at2"/>
<dbReference type="KEGG" id="satk:SA2016_1037"/>
<dbReference type="GO" id="GO:0034480">
    <property type="term" value="F:phosphatidylcholine phospholipase C activity"/>
    <property type="evidence" value="ECO:0007669"/>
    <property type="project" value="UniProtKB-EC"/>
</dbReference>
<dbReference type="EC" id="3.1.4.3" evidence="3"/>
<keyword evidence="10" id="KW-1185">Reference proteome</keyword>
<evidence type="ECO:0000256" key="5">
    <source>
        <dbReference type="ARBA" id="ARBA00022801"/>
    </source>
</evidence>
<dbReference type="PATRIC" id="fig|37927.3.peg.1081"/>
<keyword evidence="6" id="KW-0843">Virulence</keyword>
<feature type="domain" description="Bacterial phospholipase C C-terminal" evidence="8">
    <location>
        <begin position="607"/>
        <end position="683"/>
    </location>
</feature>
<dbReference type="PROSITE" id="PS51318">
    <property type="entry name" value="TAT"/>
    <property type="match status" value="1"/>
</dbReference>
<evidence type="ECO:0000256" key="1">
    <source>
        <dbReference type="ARBA" id="ARBA00004191"/>
    </source>
</evidence>
<dbReference type="InterPro" id="IPR008475">
    <property type="entry name" value="PLipase_C_C"/>
</dbReference>
<dbReference type="InterPro" id="IPR017767">
    <property type="entry name" value="PC-PLC"/>
</dbReference>
<dbReference type="InterPro" id="IPR019546">
    <property type="entry name" value="TAT_signal_bac_arc"/>
</dbReference>
<dbReference type="Pfam" id="PF04185">
    <property type="entry name" value="Phosphoesterase"/>
    <property type="match status" value="1"/>
</dbReference>
<dbReference type="InterPro" id="IPR006311">
    <property type="entry name" value="TAT_signal"/>
</dbReference>
<protein>
    <recommendedName>
        <fullName evidence="3">phospholipase C</fullName>
        <ecNumber evidence="3">3.1.4.3</ecNumber>
    </recommendedName>
</protein>
<dbReference type="Gene3D" id="3.40.720.10">
    <property type="entry name" value="Alkaline Phosphatase, subunit A"/>
    <property type="match status" value="2"/>
</dbReference>
<dbReference type="NCBIfam" id="TIGR01409">
    <property type="entry name" value="TAT_signal_seq"/>
    <property type="match status" value="1"/>
</dbReference>
<evidence type="ECO:0000256" key="6">
    <source>
        <dbReference type="ARBA" id="ARBA00023026"/>
    </source>
</evidence>
<keyword evidence="4" id="KW-0134">Cell wall</keyword>
<evidence type="ECO:0000256" key="4">
    <source>
        <dbReference type="ARBA" id="ARBA00022512"/>
    </source>
</evidence>
<sequence length="698" mass="75236">MTSLNRRRFLQLSAATAAGTAMSQMLGQSIARAATIPANRATGSIKDVEHVIVFMQENRAFDHYFGTLKGVRGFSDPHPAILPSGKDSFHQANATREITPFHPSAPNLGLQFVEDLDHSWKMTHEAFNAGKYDKWLPAKSDATMAFYERGDIPFHFALADAFTVCDQYHCSVLGPTDPNRYFMFAGGDDPSGKGNGSGTGGGPDLWNAETGYTWSTYPEELEKAGVSWKVYQDIGQGLDPAHYEGWTGNPYIGNYGDNSLLYFLQYQNAKPGTPLYDKARTGTDVLGAHDDLFRIFRDDVAKGTLPQVSYIVAPEAYTEHSNWPADYGAWYTANILDILTSNPDVWSKTAVFFMYDENDGFYDHIVPPHPNTPQIPGASTVPTDGEWYDGRMTYSGKADVPGHFGLGVRVPMIVVSPWSMGGWVCSETFDHTSIVRFLEARFGVKSPNITPWRRAVCGDLTSAFDFSATAGTAPALPDTASYKPSDADIAAAKKYPSYVPAPPAANTMPSQEKGTRPSRGLGYALDVETTVDGGKLAARWKNSGTLGAHVQVRSNLLPAAPYSYTIGAGAALDAAWTLGTEYDVQMHGPAGWYRRLAGTAAAADVRVAVAADGTAGHARFRIENAGSAKADLTLKDAYGAGTQALSLNPGQARTVVLPTSGGWYDLTVTSAQDPSLVRVVAGRLENAGSLTSDPQLGR</sequence>
<dbReference type="GO" id="GO:0016042">
    <property type="term" value="P:lipid catabolic process"/>
    <property type="evidence" value="ECO:0007669"/>
    <property type="project" value="InterPro"/>
</dbReference>
<dbReference type="PANTHER" id="PTHR31956:SF1">
    <property type="entry name" value="NON-SPECIFIC PHOSPHOLIPASE C1"/>
    <property type="match status" value="1"/>
</dbReference>
<evidence type="ECO:0000256" key="7">
    <source>
        <dbReference type="ARBA" id="ARBA00048421"/>
    </source>
</evidence>
<dbReference type="EMBL" id="CP014518">
    <property type="protein sequence ID" value="AMM31721.1"/>
    <property type="molecule type" value="Genomic_DNA"/>
</dbReference>
<dbReference type="PANTHER" id="PTHR31956">
    <property type="entry name" value="NON-SPECIFIC PHOSPHOLIPASE C4-RELATED"/>
    <property type="match status" value="1"/>
</dbReference>
<comment type="catalytic activity">
    <reaction evidence="7">
        <text>a 1,2-diacyl-sn-glycero-3-phosphocholine + H2O = phosphocholine + a 1,2-diacyl-sn-glycerol + H(+)</text>
        <dbReference type="Rhea" id="RHEA:10604"/>
        <dbReference type="ChEBI" id="CHEBI:15377"/>
        <dbReference type="ChEBI" id="CHEBI:15378"/>
        <dbReference type="ChEBI" id="CHEBI:17815"/>
        <dbReference type="ChEBI" id="CHEBI:57643"/>
        <dbReference type="ChEBI" id="CHEBI:295975"/>
        <dbReference type="EC" id="3.1.4.3"/>
    </reaction>
    <physiologicalReaction direction="left-to-right" evidence="7">
        <dbReference type="Rhea" id="RHEA:10605"/>
    </physiologicalReaction>
</comment>
<dbReference type="InterPro" id="IPR007312">
    <property type="entry name" value="Phosphoesterase"/>
</dbReference>